<gene>
    <name evidence="1" type="ORF">FHU29_002779</name>
</gene>
<accession>A0A839RP87</accession>
<reference evidence="1 2" key="1">
    <citation type="submission" date="2020-08" db="EMBL/GenBank/DDBJ databases">
        <title>Sequencing the genomes of 1000 actinobacteria strains.</title>
        <authorList>
            <person name="Klenk H.-P."/>
        </authorList>
    </citation>
    <scope>NUCLEOTIDE SEQUENCE [LARGE SCALE GENOMIC DNA]</scope>
    <source>
        <strain evidence="1 2">DSM 45258</strain>
    </source>
</reference>
<protein>
    <submittedName>
        <fullName evidence="1">Uncharacterized protein</fullName>
    </submittedName>
</protein>
<evidence type="ECO:0000313" key="2">
    <source>
        <dbReference type="Proteomes" id="UP000567922"/>
    </source>
</evidence>
<proteinExistence type="predicted"/>
<dbReference type="Proteomes" id="UP000567922">
    <property type="component" value="Unassembled WGS sequence"/>
</dbReference>
<comment type="caution">
    <text evidence="1">The sequence shown here is derived from an EMBL/GenBank/DDBJ whole genome shotgun (WGS) entry which is preliminary data.</text>
</comment>
<organism evidence="1 2">
    <name type="scientific">Hoyosella altamirensis</name>
    <dbReference type="NCBI Taxonomy" id="616997"/>
    <lineage>
        <taxon>Bacteria</taxon>
        <taxon>Bacillati</taxon>
        <taxon>Actinomycetota</taxon>
        <taxon>Actinomycetes</taxon>
        <taxon>Mycobacteriales</taxon>
        <taxon>Hoyosellaceae</taxon>
        <taxon>Hoyosella</taxon>
    </lineage>
</organism>
<name>A0A839RP87_9ACTN</name>
<evidence type="ECO:0000313" key="1">
    <source>
        <dbReference type="EMBL" id="MBB3038330.1"/>
    </source>
</evidence>
<dbReference type="AlphaFoldDB" id="A0A839RP87"/>
<keyword evidence="2" id="KW-1185">Reference proteome</keyword>
<sequence length="51" mass="5661">MLNTSIKVLYITTGRVDLPAKTQKKAEIQNYPKKCCAGARVEFSAFTAVRV</sequence>
<dbReference type="EMBL" id="JACHWS010000002">
    <property type="protein sequence ID" value="MBB3038330.1"/>
    <property type="molecule type" value="Genomic_DNA"/>
</dbReference>